<evidence type="ECO:0000259" key="2">
    <source>
        <dbReference type="PROSITE" id="PS51459"/>
    </source>
</evidence>
<organism evidence="3 4">
    <name type="scientific">[Haemophilus] felis</name>
    <dbReference type="NCBI Taxonomy" id="123822"/>
    <lineage>
        <taxon>Bacteria</taxon>
        <taxon>Pseudomonadati</taxon>
        <taxon>Pseudomonadota</taxon>
        <taxon>Gammaproteobacteria</taxon>
        <taxon>Pasteurellales</taxon>
        <taxon>Pasteurellaceae</taxon>
    </lineage>
</organism>
<dbReference type="AlphaFoldDB" id="A0A1T0B839"/>
<sequence length="218" mass="25041">MTKEEILFTTKRMHSELVYNMTKLEGNPYTYSQVKTLLEGITVGGKKLSDQEQVLRVSSAWEELRYQVAQSSFAVTKANFIHFNKIVAEGEALSVGSFRTGQVYIAGVESYTPPKSDELEASFNWVMQRFNQESDLYLKAFRLFLDCARIQFFYDGNKRTAQLMMNGYLMSNGYPPVSIPAKNKRQYDAKMTKFYETGDDRAMLAFLQKLAQSPRFSI</sequence>
<evidence type="ECO:0000313" key="3">
    <source>
        <dbReference type="EMBL" id="OOS06196.1"/>
    </source>
</evidence>
<dbReference type="Gene3D" id="1.10.3290.10">
    <property type="entry name" value="Fido-like domain"/>
    <property type="match status" value="1"/>
</dbReference>
<feature type="domain" description="Fido" evidence="2">
    <location>
        <begin position="75"/>
        <end position="209"/>
    </location>
</feature>
<dbReference type="InterPro" id="IPR003812">
    <property type="entry name" value="Fido"/>
</dbReference>
<evidence type="ECO:0000256" key="1">
    <source>
        <dbReference type="PIRSR" id="PIRSR640198-3"/>
    </source>
</evidence>
<comment type="caution">
    <text evidence="3">The sequence shown here is derived from an EMBL/GenBank/DDBJ whole genome shotgun (WGS) entry which is preliminary data.</text>
</comment>
<accession>A0A1T0B839</accession>
<dbReference type="InterPro" id="IPR036597">
    <property type="entry name" value="Fido-like_dom_sf"/>
</dbReference>
<protein>
    <submittedName>
        <fullName evidence="3">Cell filamentation protein Fic</fullName>
    </submittedName>
</protein>
<keyword evidence="4" id="KW-1185">Reference proteome</keyword>
<feature type="site" description="Important for autoinhibition of adenylyltransferase activity" evidence="1">
    <location>
        <position position="25"/>
    </location>
</feature>
<dbReference type="InterPro" id="IPR040198">
    <property type="entry name" value="Fido_containing"/>
</dbReference>
<evidence type="ECO:0000313" key="4">
    <source>
        <dbReference type="Proteomes" id="UP000190023"/>
    </source>
</evidence>
<dbReference type="PANTHER" id="PTHR13504:SF38">
    <property type="entry name" value="FIDO DOMAIN-CONTAINING PROTEIN"/>
    <property type="match status" value="1"/>
</dbReference>
<dbReference type="Pfam" id="PF02661">
    <property type="entry name" value="Fic"/>
    <property type="match status" value="1"/>
</dbReference>
<proteinExistence type="predicted"/>
<dbReference type="EMBL" id="MUYB01000009">
    <property type="protein sequence ID" value="OOS06196.1"/>
    <property type="molecule type" value="Genomic_DNA"/>
</dbReference>
<dbReference type="OrthoDB" id="9807853at2"/>
<dbReference type="STRING" id="123822.B0188_02445"/>
<dbReference type="PANTHER" id="PTHR13504">
    <property type="entry name" value="FIDO DOMAIN-CONTAINING PROTEIN DDB_G0283145"/>
    <property type="match status" value="1"/>
</dbReference>
<reference evidence="3 4" key="1">
    <citation type="submission" date="2017-02" db="EMBL/GenBank/DDBJ databases">
        <title>Draft genome sequence of Haemophilus felis CCUG 31170 type strain.</title>
        <authorList>
            <person name="Engstrom-Jakobsson H."/>
            <person name="Salva-Serra F."/>
            <person name="Thorell K."/>
            <person name="Gonzales-Siles L."/>
            <person name="Karlsson R."/>
            <person name="Boulund F."/>
            <person name="Engstrand L."/>
            <person name="Kristiansson E."/>
            <person name="Moore E."/>
        </authorList>
    </citation>
    <scope>NUCLEOTIDE SEQUENCE [LARGE SCALE GENOMIC DNA]</scope>
    <source>
        <strain evidence="3 4">CCUG 31170</strain>
    </source>
</reference>
<gene>
    <name evidence="3" type="ORF">B0188_02445</name>
</gene>
<dbReference type="Proteomes" id="UP000190023">
    <property type="component" value="Unassembled WGS sequence"/>
</dbReference>
<dbReference type="PROSITE" id="PS51459">
    <property type="entry name" value="FIDO"/>
    <property type="match status" value="1"/>
</dbReference>
<dbReference type="SUPFAM" id="SSF140931">
    <property type="entry name" value="Fic-like"/>
    <property type="match status" value="1"/>
</dbReference>
<name>A0A1T0B839_9PAST</name>